<protein>
    <submittedName>
        <fullName evidence="1">Uncharacterized protein</fullName>
    </submittedName>
</protein>
<accession>A0ACC0C8H5</accession>
<gene>
    <name evidence="1" type="ORF">M9H77_02505</name>
</gene>
<proteinExistence type="predicted"/>
<reference evidence="2" key="1">
    <citation type="journal article" date="2023" name="Nat. Plants">
        <title>Single-cell RNA sequencing provides a high-resolution roadmap for understanding the multicellular compartmentation of specialized metabolism.</title>
        <authorList>
            <person name="Sun S."/>
            <person name="Shen X."/>
            <person name="Li Y."/>
            <person name="Li Y."/>
            <person name="Wang S."/>
            <person name="Li R."/>
            <person name="Zhang H."/>
            <person name="Shen G."/>
            <person name="Guo B."/>
            <person name="Wei J."/>
            <person name="Xu J."/>
            <person name="St-Pierre B."/>
            <person name="Chen S."/>
            <person name="Sun C."/>
        </authorList>
    </citation>
    <scope>NUCLEOTIDE SEQUENCE [LARGE SCALE GENOMIC DNA]</scope>
</reference>
<comment type="caution">
    <text evidence="1">The sequence shown here is derived from an EMBL/GenBank/DDBJ whole genome shotgun (WGS) entry which is preliminary data.</text>
</comment>
<organism evidence="1 2">
    <name type="scientific">Catharanthus roseus</name>
    <name type="common">Madagascar periwinkle</name>
    <name type="synonym">Vinca rosea</name>
    <dbReference type="NCBI Taxonomy" id="4058"/>
    <lineage>
        <taxon>Eukaryota</taxon>
        <taxon>Viridiplantae</taxon>
        <taxon>Streptophyta</taxon>
        <taxon>Embryophyta</taxon>
        <taxon>Tracheophyta</taxon>
        <taxon>Spermatophyta</taxon>
        <taxon>Magnoliopsida</taxon>
        <taxon>eudicotyledons</taxon>
        <taxon>Gunneridae</taxon>
        <taxon>Pentapetalae</taxon>
        <taxon>asterids</taxon>
        <taxon>lamiids</taxon>
        <taxon>Gentianales</taxon>
        <taxon>Apocynaceae</taxon>
        <taxon>Rauvolfioideae</taxon>
        <taxon>Vinceae</taxon>
        <taxon>Catharanthinae</taxon>
        <taxon>Catharanthus</taxon>
    </lineage>
</organism>
<name>A0ACC0C8H5_CATRO</name>
<sequence length="224" mass="25153">MLVIAVGGPTVENLRSLTKKETFDGSRKDVNVAIDRICEFMGIKIIFWDLREPFIDNLYKPNVSQSRLERLIEQLDLVLNQLCDIIVEPLRDRVVTGLLQASLDGLLRVLLDGGASRLFSPADAKLLEDDLEVLKEFFISGGDGLPRGVVENQVAHVRQVVKLHGYETRELIEELKSVGELEMQGSRSKLGVDAKTLLRVLCHRSDSESSQFLKKHYKIPKSTA</sequence>
<dbReference type="EMBL" id="CM044701">
    <property type="protein sequence ID" value="KAI5681278.1"/>
    <property type="molecule type" value="Genomic_DNA"/>
</dbReference>
<evidence type="ECO:0000313" key="1">
    <source>
        <dbReference type="EMBL" id="KAI5681278.1"/>
    </source>
</evidence>
<evidence type="ECO:0000313" key="2">
    <source>
        <dbReference type="Proteomes" id="UP001060085"/>
    </source>
</evidence>
<keyword evidence="2" id="KW-1185">Reference proteome</keyword>
<dbReference type="Proteomes" id="UP001060085">
    <property type="component" value="Linkage Group LG01"/>
</dbReference>